<accession>A0A5E4PL00</accession>
<evidence type="ECO:0000313" key="1">
    <source>
        <dbReference type="EMBL" id="VVC77077.1"/>
    </source>
</evidence>
<gene>
    <name evidence="1" type="ORF">AQUSIP_24040</name>
</gene>
<proteinExistence type="predicted"/>
<name>A0A5E4PL00_9COXI</name>
<protein>
    <submittedName>
        <fullName evidence="1">Uncharacterized protein</fullName>
    </submittedName>
</protein>
<keyword evidence="2" id="KW-1185">Reference proteome</keyword>
<dbReference type="Proteomes" id="UP000324194">
    <property type="component" value="Chromosome 2"/>
</dbReference>
<evidence type="ECO:0000313" key="2">
    <source>
        <dbReference type="Proteomes" id="UP000324194"/>
    </source>
</evidence>
<reference evidence="1 2" key="1">
    <citation type="submission" date="2019-08" db="EMBL/GenBank/DDBJ databases">
        <authorList>
            <person name="Guy L."/>
        </authorList>
    </citation>
    <scope>NUCLEOTIDE SEQUENCE [LARGE SCALE GENOMIC DNA]</scope>
    <source>
        <strain evidence="1 2">SGT-108</strain>
    </source>
</reference>
<dbReference type="AlphaFoldDB" id="A0A5E4PL00"/>
<dbReference type="EMBL" id="LR699120">
    <property type="protein sequence ID" value="VVC77077.1"/>
    <property type="molecule type" value="Genomic_DNA"/>
</dbReference>
<organism evidence="1 2">
    <name type="scientific">Aquicella siphonis</name>
    <dbReference type="NCBI Taxonomy" id="254247"/>
    <lineage>
        <taxon>Bacteria</taxon>
        <taxon>Pseudomonadati</taxon>
        <taxon>Pseudomonadota</taxon>
        <taxon>Gammaproteobacteria</taxon>
        <taxon>Legionellales</taxon>
        <taxon>Coxiellaceae</taxon>
        <taxon>Aquicella</taxon>
    </lineage>
</organism>
<dbReference type="KEGG" id="asip:AQUSIP_24040"/>
<sequence length="56" mass="6134">MRWQRKAATVYRSNGLDQTKPGIVAAGKANNIGQAHGIILIKGCVDEYENAFNDQT</sequence>